<organism evidence="1">
    <name type="scientific">marine sediment metagenome</name>
    <dbReference type="NCBI Taxonomy" id="412755"/>
    <lineage>
        <taxon>unclassified sequences</taxon>
        <taxon>metagenomes</taxon>
        <taxon>ecological metagenomes</taxon>
    </lineage>
</organism>
<protein>
    <submittedName>
        <fullName evidence="1">Uncharacterized protein</fullName>
    </submittedName>
</protein>
<accession>A0A0F9PQY5</accession>
<proteinExistence type="predicted"/>
<gene>
    <name evidence="1" type="ORF">LCGC14_1107180</name>
</gene>
<sequence length="28" mass="3494">MDILNMSIKEIEELQYLDYLRAVRYSWT</sequence>
<name>A0A0F9PQY5_9ZZZZ</name>
<comment type="caution">
    <text evidence="1">The sequence shown here is derived from an EMBL/GenBank/DDBJ whole genome shotgun (WGS) entry which is preliminary data.</text>
</comment>
<feature type="non-terminal residue" evidence="1">
    <location>
        <position position="28"/>
    </location>
</feature>
<dbReference type="AlphaFoldDB" id="A0A0F9PQY5"/>
<evidence type="ECO:0000313" key="1">
    <source>
        <dbReference type="EMBL" id="KKN03476.1"/>
    </source>
</evidence>
<reference evidence="1" key="1">
    <citation type="journal article" date="2015" name="Nature">
        <title>Complex archaea that bridge the gap between prokaryotes and eukaryotes.</title>
        <authorList>
            <person name="Spang A."/>
            <person name="Saw J.H."/>
            <person name="Jorgensen S.L."/>
            <person name="Zaremba-Niedzwiedzka K."/>
            <person name="Martijn J."/>
            <person name="Lind A.E."/>
            <person name="van Eijk R."/>
            <person name="Schleper C."/>
            <person name="Guy L."/>
            <person name="Ettema T.J."/>
        </authorList>
    </citation>
    <scope>NUCLEOTIDE SEQUENCE</scope>
</reference>
<dbReference type="EMBL" id="LAZR01005028">
    <property type="protein sequence ID" value="KKN03476.1"/>
    <property type="molecule type" value="Genomic_DNA"/>
</dbReference>